<reference evidence="1" key="1">
    <citation type="submission" date="2020-11" db="EMBL/GenBank/DDBJ databases">
        <authorList>
            <person name="Tran Van P."/>
        </authorList>
    </citation>
    <scope>NUCLEOTIDE SEQUENCE</scope>
</reference>
<name>A0A7R9HJ37_9NEOP</name>
<proteinExistence type="predicted"/>
<evidence type="ECO:0000313" key="1">
    <source>
        <dbReference type="EMBL" id="CAD7424213.1"/>
    </source>
</evidence>
<sequence>MELKCPENKLKKLMVKATDNVERCPTFLEPCDQQQQALGEWSKDHAIKQAMDIHIGNPKLHTPKKDSGRDLPGIDSLVYCESNALDHAATEASQHRVPKKTHWQLGGGASNEQSDLSPCTQHTTWIRKLSVQSLYATGTGVNTDECAHMFISGSVGVGGGDVSGSVVVVGVGVGGVGGVGDGDVSGSVVGDVSGSVVVGGVGDGDVSGSVVGDVSGSVVVGGVGVGDGGVGDGDISGSVVVVGGVGGVGDGGVGDGDVSGSVVVGVGDVSGSVVVGVDVSGSVVVGVGDVSGSVVVGVGDVSGSVVVGDVSGSVVVGVGDKYTPN</sequence>
<accession>A0A7R9HJ37</accession>
<protein>
    <submittedName>
        <fullName evidence="1">Uncharacterized protein</fullName>
    </submittedName>
</protein>
<dbReference type="EMBL" id="OB792767">
    <property type="protein sequence ID" value="CAD7424213.1"/>
    <property type="molecule type" value="Genomic_DNA"/>
</dbReference>
<dbReference type="AlphaFoldDB" id="A0A7R9HJ37"/>
<organism evidence="1">
    <name type="scientific">Timema monikensis</name>
    <dbReference type="NCBI Taxonomy" id="170555"/>
    <lineage>
        <taxon>Eukaryota</taxon>
        <taxon>Metazoa</taxon>
        <taxon>Ecdysozoa</taxon>
        <taxon>Arthropoda</taxon>
        <taxon>Hexapoda</taxon>
        <taxon>Insecta</taxon>
        <taxon>Pterygota</taxon>
        <taxon>Neoptera</taxon>
        <taxon>Polyneoptera</taxon>
        <taxon>Phasmatodea</taxon>
        <taxon>Timematodea</taxon>
        <taxon>Timematoidea</taxon>
        <taxon>Timematidae</taxon>
        <taxon>Timema</taxon>
    </lineage>
</organism>
<gene>
    <name evidence="1" type="ORF">TMSB3V08_LOCUS1171</name>
</gene>